<dbReference type="PANTHER" id="PTHR42810:SF2">
    <property type="entry name" value="PURINE PERMEASE C1399.01C-RELATED"/>
    <property type="match status" value="1"/>
</dbReference>
<evidence type="ECO:0000256" key="7">
    <source>
        <dbReference type="SAM" id="MobiDB-lite"/>
    </source>
</evidence>
<sequence>MSEDIKKDGTMQEVENESESSAYPSAPSPRLTLTDKFITKRGWFGDYDYKSLCLPRLPFLNRNRANQSPFYGPDDEIPISVALLMGIQHFLAVIGGIISPTIMISGAGETYLNLDQETRSYMISASLIMSGLMSVIQITRIRIPKTRYYFGTGLLQITGVAFSNIPAAQAMIGTMYKNETCSRELRADGTYTYNPCPDAFGAILGTQMLCAFIAIFISFLPARIMRRIFPKIVTGIVLTVIGASLITSGMKNWAGGTGPCSQRPETGLFSKCPTIHAPNAFAWGSPAYIGMGASVFVTIILIEMVGSIFLKNISVVIGLAVGCLIGGTTGMFDSSTIQSSPAITFLWVKTFKLSVYGPGIIPLLFVYIDFLIECIGDLTANCDVSGIPIEGPDFNSRMQGGLLADGCSGILSGAATSMGVVTFSQNNGVIAVTRCASRTAGYVCAALLVLCGVFSKISGAFLAIPAPIMGGMTTFLFSSVATSGIRILGYLDWTRRDRIIVAASLAIALGVELVPGWFSHVMPVTSNVALNGFYEAIETVASTGYILAGIVSIILNLSLPKDEPIFKPDVKNQFFDSENESA</sequence>
<dbReference type="InterPro" id="IPR006042">
    <property type="entry name" value="Xan_ur_permease"/>
</dbReference>
<keyword evidence="4 8" id="KW-0812">Transmembrane</keyword>
<organism evidence="9 10">
    <name type="scientific">Basidiobolus ranarum</name>
    <dbReference type="NCBI Taxonomy" id="34480"/>
    <lineage>
        <taxon>Eukaryota</taxon>
        <taxon>Fungi</taxon>
        <taxon>Fungi incertae sedis</taxon>
        <taxon>Zoopagomycota</taxon>
        <taxon>Entomophthoromycotina</taxon>
        <taxon>Basidiobolomycetes</taxon>
        <taxon>Basidiobolales</taxon>
        <taxon>Basidiobolaceae</taxon>
        <taxon>Basidiobolus</taxon>
    </lineage>
</organism>
<evidence type="ECO:0000256" key="4">
    <source>
        <dbReference type="ARBA" id="ARBA00022692"/>
    </source>
</evidence>
<feature type="transmembrane region" description="Helical" evidence="8">
    <location>
        <begin position="199"/>
        <end position="220"/>
    </location>
</feature>
<feature type="transmembrane region" description="Helical" evidence="8">
    <location>
        <begin position="440"/>
        <end position="462"/>
    </location>
</feature>
<dbReference type="Proteomes" id="UP001479436">
    <property type="component" value="Unassembled WGS sequence"/>
</dbReference>
<feature type="compositionally biased region" description="Basic and acidic residues" evidence="7">
    <location>
        <begin position="1"/>
        <end position="10"/>
    </location>
</feature>
<evidence type="ECO:0008006" key="11">
    <source>
        <dbReference type="Google" id="ProtNLM"/>
    </source>
</evidence>
<dbReference type="Pfam" id="PF00860">
    <property type="entry name" value="Xan_ur_permease"/>
    <property type="match status" value="1"/>
</dbReference>
<keyword evidence="5 8" id="KW-1133">Transmembrane helix</keyword>
<dbReference type="InterPro" id="IPR006043">
    <property type="entry name" value="NCS2"/>
</dbReference>
<keyword evidence="6 8" id="KW-0472">Membrane</keyword>
<keyword evidence="10" id="KW-1185">Reference proteome</keyword>
<evidence type="ECO:0000256" key="1">
    <source>
        <dbReference type="ARBA" id="ARBA00004141"/>
    </source>
</evidence>
<feature type="transmembrane region" description="Helical" evidence="8">
    <location>
        <begin position="468"/>
        <end position="488"/>
    </location>
</feature>
<comment type="caution">
    <text evidence="9">The sequence shown here is derived from an EMBL/GenBank/DDBJ whole genome shotgun (WGS) entry which is preliminary data.</text>
</comment>
<evidence type="ECO:0000256" key="3">
    <source>
        <dbReference type="ARBA" id="ARBA00022448"/>
    </source>
</evidence>
<evidence type="ECO:0000313" key="10">
    <source>
        <dbReference type="Proteomes" id="UP001479436"/>
    </source>
</evidence>
<evidence type="ECO:0000256" key="6">
    <source>
        <dbReference type="ARBA" id="ARBA00023136"/>
    </source>
</evidence>
<feature type="transmembrane region" description="Helical" evidence="8">
    <location>
        <begin position="500"/>
        <end position="519"/>
    </location>
</feature>
<keyword evidence="3" id="KW-0813">Transport</keyword>
<comment type="similarity">
    <text evidence="2">Belongs to the nucleobase:cation symporter-2 (NCS2) (TC 2.A.40) family.</text>
</comment>
<accession>A0ABR2VRL4</accession>
<evidence type="ECO:0000256" key="2">
    <source>
        <dbReference type="ARBA" id="ARBA00008821"/>
    </source>
</evidence>
<comment type="subcellular location">
    <subcellularLocation>
        <location evidence="1">Membrane</location>
        <topology evidence="1">Multi-pass membrane protein</topology>
    </subcellularLocation>
</comment>
<evidence type="ECO:0000256" key="5">
    <source>
        <dbReference type="ARBA" id="ARBA00022989"/>
    </source>
</evidence>
<protein>
    <recommendedName>
        <fullName evidence="11">Purine permease</fullName>
    </recommendedName>
</protein>
<feature type="transmembrane region" description="Helical" evidence="8">
    <location>
        <begin position="232"/>
        <end position="250"/>
    </location>
</feature>
<evidence type="ECO:0000313" key="9">
    <source>
        <dbReference type="EMBL" id="KAK9694205.1"/>
    </source>
</evidence>
<reference evidence="9 10" key="1">
    <citation type="submission" date="2023-04" db="EMBL/GenBank/DDBJ databases">
        <title>Genome of Basidiobolus ranarum AG-B5.</title>
        <authorList>
            <person name="Stajich J.E."/>
            <person name="Carter-House D."/>
            <person name="Gryganskyi A."/>
        </authorList>
    </citation>
    <scope>NUCLEOTIDE SEQUENCE [LARGE SCALE GENOMIC DNA]</scope>
    <source>
        <strain evidence="9 10">AG-B5</strain>
    </source>
</reference>
<gene>
    <name evidence="9" type="ORF">K7432_013521</name>
</gene>
<feature type="transmembrane region" description="Helical" evidence="8">
    <location>
        <begin position="118"/>
        <end position="136"/>
    </location>
</feature>
<feature type="transmembrane region" description="Helical" evidence="8">
    <location>
        <begin position="539"/>
        <end position="559"/>
    </location>
</feature>
<feature type="transmembrane region" description="Helical" evidence="8">
    <location>
        <begin position="313"/>
        <end position="333"/>
    </location>
</feature>
<feature type="region of interest" description="Disordered" evidence="7">
    <location>
        <begin position="1"/>
        <end position="27"/>
    </location>
</feature>
<feature type="transmembrane region" description="Helical" evidence="8">
    <location>
        <begin position="353"/>
        <end position="372"/>
    </location>
</feature>
<feature type="transmembrane region" description="Helical" evidence="8">
    <location>
        <begin position="287"/>
        <end position="306"/>
    </location>
</feature>
<dbReference type="PANTHER" id="PTHR42810">
    <property type="entry name" value="PURINE PERMEASE C1399.01C-RELATED"/>
    <property type="match status" value="1"/>
</dbReference>
<proteinExistence type="inferred from homology"/>
<evidence type="ECO:0000256" key="8">
    <source>
        <dbReference type="SAM" id="Phobius"/>
    </source>
</evidence>
<dbReference type="NCBIfam" id="TIGR00801">
    <property type="entry name" value="ncs2"/>
    <property type="match status" value="1"/>
</dbReference>
<dbReference type="EMBL" id="JASJQH010008228">
    <property type="protein sequence ID" value="KAK9694205.1"/>
    <property type="molecule type" value="Genomic_DNA"/>
</dbReference>
<feature type="transmembrane region" description="Helical" evidence="8">
    <location>
        <begin position="148"/>
        <end position="168"/>
    </location>
</feature>
<name>A0ABR2VRL4_9FUNG</name>